<feature type="non-terminal residue" evidence="9">
    <location>
        <position position="275"/>
    </location>
</feature>
<comment type="caution">
    <text evidence="9">The sequence shown here is derived from an EMBL/GenBank/DDBJ whole genome shotgun (WGS) entry which is preliminary data.</text>
</comment>
<dbReference type="AlphaFoldDB" id="A0A557ZRN1"/>
<dbReference type="Pfam" id="PF02652">
    <property type="entry name" value="Lactate_perm"/>
    <property type="match status" value="1"/>
</dbReference>
<evidence type="ECO:0000256" key="4">
    <source>
        <dbReference type="ARBA" id="ARBA00022475"/>
    </source>
</evidence>
<feature type="transmembrane region" description="Helical" evidence="8">
    <location>
        <begin position="71"/>
        <end position="90"/>
    </location>
</feature>
<keyword evidence="7 8" id="KW-0472">Membrane</keyword>
<feature type="transmembrane region" description="Helical" evidence="8">
    <location>
        <begin position="194"/>
        <end position="213"/>
    </location>
</feature>
<keyword evidence="10" id="KW-1185">Reference proteome</keyword>
<feature type="transmembrane region" description="Helical" evidence="8">
    <location>
        <begin position="118"/>
        <end position="148"/>
    </location>
</feature>
<feature type="transmembrane region" description="Helical" evidence="8">
    <location>
        <begin position="12"/>
        <end position="33"/>
    </location>
</feature>
<proteinExistence type="inferred from homology"/>
<dbReference type="PANTHER" id="PTHR30003">
    <property type="entry name" value="L-LACTATE PERMEASE"/>
    <property type="match status" value="1"/>
</dbReference>
<evidence type="ECO:0000313" key="9">
    <source>
        <dbReference type="EMBL" id="TVT14675.1"/>
    </source>
</evidence>
<sequence>MYRQILDPVAGSLLWSSLVAALPLVVLFVLLGLVRMTAWLAALISLAVSLLVAIFVYPMPASPAFLSAAEGAAFGFFPILWIVINALWIYRMTVHTGHFDVLRRSFARVSDDQRIQGVIIAFSFGALLEALAGFGTPVAITSVMLIALGFRPLKAAGVALVANTAPVAFGALAVPITTLATVTGLPLHSLSSMVGRQTPLLGVFVPLALVFIIDGRRGVRQTWPAAMVCGLVFALAQFATSNYVSAPLTDIVASLLSAGAVVLFLRVWRPAESYA</sequence>
<accession>A0A557ZRN1</accession>
<evidence type="ECO:0000256" key="2">
    <source>
        <dbReference type="ARBA" id="ARBA00010100"/>
    </source>
</evidence>
<evidence type="ECO:0000256" key="8">
    <source>
        <dbReference type="RuleBase" id="RU365092"/>
    </source>
</evidence>
<protein>
    <recommendedName>
        <fullName evidence="8">L-lactate permease</fullName>
    </recommendedName>
</protein>
<organism evidence="9 10">
    <name type="scientific">Amycolatopsis rhizosphaerae</name>
    <dbReference type="NCBI Taxonomy" id="2053003"/>
    <lineage>
        <taxon>Bacteria</taxon>
        <taxon>Bacillati</taxon>
        <taxon>Actinomycetota</taxon>
        <taxon>Actinomycetes</taxon>
        <taxon>Pseudonocardiales</taxon>
        <taxon>Pseudonocardiaceae</taxon>
        <taxon>Amycolatopsis</taxon>
    </lineage>
</organism>
<comment type="subcellular location">
    <subcellularLocation>
        <location evidence="1 8">Cell membrane</location>
        <topology evidence="1 8">Multi-pass membrane protein</topology>
    </subcellularLocation>
</comment>
<dbReference type="GO" id="GO:0015295">
    <property type="term" value="F:solute:proton symporter activity"/>
    <property type="evidence" value="ECO:0007669"/>
    <property type="project" value="TreeGrafter"/>
</dbReference>
<evidence type="ECO:0000256" key="5">
    <source>
        <dbReference type="ARBA" id="ARBA00022692"/>
    </source>
</evidence>
<dbReference type="GO" id="GO:0015129">
    <property type="term" value="F:lactate transmembrane transporter activity"/>
    <property type="evidence" value="ECO:0007669"/>
    <property type="project" value="UniProtKB-UniRule"/>
</dbReference>
<dbReference type="PANTHER" id="PTHR30003:SF0">
    <property type="entry name" value="GLYCOLATE PERMEASE GLCA-RELATED"/>
    <property type="match status" value="1"/>
</dbReference>
<comment type="function">
    <text evidence="8">Uptake of L-lactate across the membrane. Can also transport D-lactate and glycolate.</text>
</comment>
<feature type="transmembrane region" description="Helical" evidence="8">
    <location>
        <begin position="251"/>
        <end position="268"/>
    </location>
</feature>
<evidence type="ECO:0000256" key="3">
    <source>
        <dbReference type="ARBA" id="ARBA00022448"/>
    </source>
</evidence>
<gene>
    <name evidence="9" type="ORF">FNH05_37220</name>
</gene>
<dbReference type="RefSeq" id="WP_144593511.1">
    <property type="nucleotide sequence ID" value="NZ_VJWX01000827.1"/>
</dbReference>
<dbReference type="InterPro" id="IPR003804">
    <property type="entry name" value="Lactate_perm"/>
</dbReference>
<feature type="transmembrane region" description="Helical" evidence="8">
    <location>
        <begin position="225"/>
        <end position="245"/>
    </location>
</feature>
<name>A0A557ZRN1_9PSEU</name>
<reference evidence="9 10" key="1">
    <citation type="submission" date="2019-07" db="EMBL/GenBank/DDBJ databases">
        <authorList>
            <person name="Duangmal K."/>
            <person name="Teo W.F.A."/>
        </authorList>
    </citation>
    <scope>NUCLEOTIDE SEQUENCE [LARGE SCALE GENOMIC DNA]</scope>
    <source>
        <strain evidence="9 10">TBRC 6029</strain>
    </source>
</reference>
<comment type="similarity">
    <text evidence="2 8">Belongs to the lactate permease family.</text>
</comment>
<feature type="transmembrane region" description="Helical" evidence="8">
    <location>
        <begin position="39"/>
        <end position="59"/>
    </location>
</feature>
<dbReference type="EMBL" id="VJWX01000827">
    <property type="protein sequence ID" value="TVT14675.1"/>
    <property type="molecule type" value="Genomic_DNA"/>
</dbReference>
<keyword evidence="5 8" id="KW-0812">Transmembrane</keyword>
<evidence type="ECO:0000256" key="1">
    <source>
        <dbReference type="ARBA" id="ARBA00004651"/>
    </source>
</evidence>
<reference evidence="9 10" key="2">
    <citation type="submission" date="2019-08" db="EMBL/GenBank/DDBJ databases">
        <title>Amycolatopsis acidicola sp. nov., isolated from peat swamp forest soil.</title>
        <authorList>
            <person name="Srisuk N."/>
        </authorList>
    </citation>
    <scope>NUCLEOTIDE SEQUENCE [LARGE SCALE GENOMIC DNA]</scope>
    <source>
        <strain evidence="9 10">TBRC 6029</strain>
    </source>
</reference>
<keyword evidence="3 8" id="KW-0813">Transport</keyword>
<evidence type="ECO:0000313" key="10">
    <source>
        <dbReference type="Proteomes" id="UP000320011"/>
    </source>
</evidence>
<keyword evidence="6 8" id="KW-1133">Transmembrane helix</keyword>
<evidence type="ECO:0000256" key="7">
    <source>
        <dbReference type="ARBA" id="ARBA00023136"/>
    </source>
</evidence>
<feature type="transmembrane region" description="Helical" evidence="8">
    <location>
        <begin position="160"/>
        <end position="182"/>
    </location>
</feature>
<dbReference type="OrthoDB" id="9761056at2"/>
<comment type="caution">
    <text evidence="8">Lacks conserved residue(s) required for the propagation of feature annotation.</text>
</comment>
<evidence type="ECO:0000256" key="6">
    <source>
        <dbReference type="ARBA" id="ARBA00022989"/>
    </source>
</evidence>
<dbReference type="Proteomes" id="UP000320011">
    <property type="component" value="Unassembled WGS sequence"/>
</dbReference>
<dbReference type="GO" id="GO:0005886">
    <property type="term" value="C:plasma membrane"/>
    <property type="evidence" value="ECO:0007669"/>
    <property type="project" value="UniProtKB-SubCell"/>
</dbReference>
<keyword evidence="4 8" id="KW-1003">Cell membrane</keyword>